<gene>
    <name evidence="3" type="ORF">TRFO_07779</name>
</gene>
<evidence type="ECO:0000313" key="3">
    <source>
        <dbReference type="EMBL" id="OHT00797.1"/>
    </source>
</evidence>
<dbReference type="Pfam" id="PF10416">
    <property type="entry name" value="IBD"/>
    <property type="match status" value="1"/>
</dbReference>
<accession>A0A1J4JU65</accession>
<dbReference type="VEuPathDB" id="TrichDB:TRFO_07779"/>
<feature type="region of interest" description="Disordered" evidence="1">
    <location>
        <begin position="221"/>
        <end position="268"/>
    </location>
</feature>
<evidence type="ECO:0000256" key="1">
    <source>
        <dbReference type="SAM" id="MobiDB-lite"/>
    </source>
</evidence>
<dbReference type="AlphaFoldDB" id="A0A1J4JU65"/>
<dbReference type="RefSeq" id="XP_068353933.1">
    <property type="nucleotide sequence ID" value="XM_068493894.1"/>
</dbReference>
<feature type="compositionally biased region" description="Low complexity" evidence="1">
    <location>
        <begin position="173"/>
        <end position="183"/>
    </location>
</feature>
<evidence type="ECO:0000313" key="4">
    <source>
        <dbReference type="Proteomes" id="UP000179807"/>
    </source>
</evidence>
<keyword evidence="4" id="KW-1185">Reference proteome</keyword>
<name>A0A1J4JU65_9EUKA</name>
<evidence type="ECO:0000259" key="2">
    <source>
        <dbReference type="Pfam" id="PF10416"/>
    </source>
</evidence>
<organism evidence="3 4">
    <name type="scientific">Tritrichomonas foetus</name>
    <dbReference type="NCBI Taxonomy" id="1144522"/>
    <lineage>
        <taxon>Eukaryota</taxon>
        <taxon>Metamonada</taxon>
        <taxon>Parabasalia</taxon>
        <taxon>Tritrichomonadida</taxon>
        <taxon>Tritrichomonadidae</taxon>
        <taxon>Tritrichomonas</taxon>
    </lineage>
</organism>
<proteinExistence type="predicted"/>
<comment type="caution">
    <text evidence="3">The sequence shown here is derived from an EMBL/GenBank/DDBJ whole genome shotgun (WGS) entry which is preliminary data.</text>
</comment>
<feature type="compositionally biased region" description="Low complexity" evidence="1">
    <location>
        <begin position="221"/>
        <end position="261"/>
    </location>
</feature>
<dbReference type="EMBL" id="MLAK01000938">
    <property type="protein sequence ID" value="OHT00797.1"/>
    <property type="molecule type" value="Genomic_DNA"/>
</dbReference>
<dbReference type="Proteomes" id="UP000179807">
    <property type="component" value="Unassembled WGS sequence"/>
</dbReference>
<protein>
    <recommendedName>
        <fullName evidence="2">Initiator binding domain-containing protein</fullName>
    </recommendedName>
</protein>
<feature type="domain" description="Initiator binding" evidence="2">
    <location>
        <begin position="21"/>
        <end position="142"/>
    </location>
</feature>
<sequence length="390" mass="44473">MNLVPSISPLQTAFWELLPCEDKIEFISLREALHAQHCSIHKDHTNSTFQNDLQMIYAFIERRPDQKEIRSIVSGICFAGNYICVNTRQLKHFIGRCKSSINNGFQQLGYVSAKTKVRNCIISALPSLLHDPALLRQWTMRFSENQTNADQQPFWTVSPKSFISAFNVQSTCNKNKSNTSSNSMRTGDLKSGIGNKKINEINFNDNFENVTFREFYSNNINSSPNNNNINNPNSENTNSRNNNNSNSSINNNRNKSINNNRNSDKNDNKNCDINIDVSHYLNNLTIINFESEMSFDVAKRKPLPTPMINIPTKQESPPPPPFPPVLIGNEAMKCISYPKIARPFSTPSFEFNCSIDGCDEFEVNSPVPDIERELLMNEEKKEENEWLCLL</sequence>
<dbReference type="GeneID" id="94828598"/>
<dbReference type="InterPro" id="IPR018845">
    <property type="entry name" value="Initiator-bd"/>
</dbReference>
<feature type="region of interest" description="Disordered" evidence="1">
    <location>
        <begin position="173"/>
        <end position="195"/>
    </location>
</feature>
<reference evidence="3" key="1">
    <citation type="submission" date="2016-10" db="EMBL/GenBank/DDBJ databases">
        <authorList>
            <person name="Benchimol M."/>
            <person name="Almeida L.G."/>
            <person name="Vasconcelos A.T."/>
            <person name="Perreira-Neves A."/>
            <person name="Rosa I.A."/>
            <person name="Tasca T."/>
            <person name="Bogo M.R."/>
            <person name="de Souza W."/>
        </authorList>
    </citation>
    <scope>NUCLEOTIDE SEQUENCE [LARGE SCALE GENOMIC DNA]</scope>
    <source>
        <strain evidence="3">K</strain>
    </source>
</reference>